<sequence>MPEGKRLTLLHLSDLQFGRAHGFPAGGSPGSLVDRLAQNLARLRDEEHVRPDLVLLSGDLAEWGLPREFEEVALFVRELARSLALDVRRFVLIPGNHDISRKLSRAYFDECEVYGRDPEKPYWPKYKPYADFFTQLYAGHAGIGFTEREPWSLFEYPDLGVVVAGLNSTIADSHRDEDHRGEIGEAQIRAFVEELRPLGEKGYLRIGLVHHDPTRSGGHDGIVDAEAIEKKLAPHLDLLLHGHTHDDKQRWFGHLGATPVPVIGIGSAGVDRAERPAEVGNQFQILQLSRDSIEVGLRRHDPGQGDWIGDTRGDPAGQAWRIIYPVPHLARATAAFAEAPASEPARDAMADAVEQYRRRITATYRGRHFAEQSGLLRRASVDLLSLFVVPQVAALTQRPKAPEAKATYEEKEQEAPWEEGYPEDADAVLFDPRKPWMLVLGGPGSGKSALTSWLMLKLCEAGETLPEGMARFVPVRIEMRRFAQHMRVHKGRAYDFFDYLEAENAELSIDALRSDRLRELAEARRLLWIFDGLDEVVDAEERKRCAAMIGGVRQRYDGRGLITSREVGAEDVRTELSRCEVPSYRLRAFDAAHVKKLLAALPMPEARRERLLHAIRQSPALAEMCRTPLVLTMTALLSLRGEVPERRRDLLGRLVELLVEEWEAGKGDEPESSDLARFDFALTTRFLSKLALWMMLDIEGGSGNVLAEEDLRRFTVAFCREELGEREIVAKRTARRFLEKLQHRNGVLVSWGAGAYGFVHRGFLDYLAAEELHEGFATEEGRELVAELVQTCWRSDAWRECLAMVLGAIGEEEPHEVIPMLQAVLRRLELQETTYANFIAFAVRVLAEVYRGLDQEPLRSFASRLTELLRRCCEARVNYPLGGTAAITEALRQVGEQWPAASILREWALGEFGFDFLGHRSGSSYRMALATTPLKERRELLDRIVERSESPEAIQAATEEVLSGQDLAPDDAARLYRAAERKSERVALAVGEVLLQDGVPEAARWIEDSWRSFHDDTAQIDGAILLASVPERRSTMLRWLIERAESSDKVPPTIRAFIARTEVDDPFLYETLTSWFRSSHSRLRLTAAMALAHGHDDPEAFDQLERFVRGRDENFADLALYALLDASKRDGAAASEIARSTLRRLLQDPTDVGPSDFEHMAWWWEQHVDAAEAAAARAAYPGTYEETPPSDHWARFNAATDALEGAAEDPERRRAAQSQLRELVTPAAPEEVRLPAAIQLRRIGDPLGEATLRELAHSAANEDRRCFAARQIRDLETLHHLATSAQSDQVRADAAHVLALLDARRALLRVGRPRRGIVSLRGQRAGIIEETPTGSRFTYDPDYLDRPDAKAIAPSLPLRRLPYESEGLHPFFENLLPEGWLLHLARKTLGTSGQDLFGLLLATCRDCIGAVEIVPEPDDEELT</sequence>
<feature type="domain" description="Calcineurin-like phosphoesterase" evidence="5">
    <location>
        <begin position="8"/>
        <end position="246"/>
    </location>
</feature>
<dbReference type="Gene3D" id="3.40.50.300">
    <property type="entry name" value="P-loop containing nucleotide triphosphate hydrolases"/>
    <property type="match status" value="1"/>
</dbReference>
<evidence type="ECO:0000259" key="6">
    <source>
        <dbReference type="Pfam" id="PF05729"/>
    </source>
</evidence>
<evidence type="ECO:0000259" key="5">
    <source>
        <dbReference type="Pfam" id="PF00149"/>
    </source>
</evidence>
<gene>
    <name evidence="8" type="ORF">GF068_29135</name>
</gene>
<accession>A0A6N7PUP0</accession>
<protein>
    <submittedName>
        <fullName evidence="8">NACHT domain-containing protein</fullName>
    </submittedName>
</protein>
<dbReference type="InterPro" id="IPR029052">
    <property type="entry name" value="Metallo-depent_PP-like"/>
</dbReference>
<dbReference type="SUPFAM" id="SSF48371">
    <property type="entry name" value="ARM repeat"/>
    <property type="match status" value="1"/>
</dbReference>
<dbReference type="GO" id="GO:0046872">
    <property type="term" value="F:metal ion binding"/>
    <property type="evidence" value="ECO:0007669"/>
    <property type="project" value="UniProtKB-KW"/>
</dbReference>
<dbReference type="Proteomes" id="UP000440224">
    <property type="component" value="Unassembled WGS sequence"/>
</dbReference>
<evidence type="ECO:0000256" key="2">
    <source>
        <dbReference type="ARBA" id="ARBA00022801"/>
    </source>
</evidence>
<feature type="domain" description="HipA N-terminal subdomain 1" evidence="7">
    <location>
        <begin position="1318"/>
        <end position="1413"/>
    </location>
</feature>
<dbReference type="InterPro" id="IPR050884">
    <property type="entry name" value="CNP_phosphodiesterase-III"/>
</dbReference>
<dbReference type="InterPro" id="IPR016024">
    <property type="entry name" value="ARM-type_fold"/>
</dbReference>
<dbReference type="SUPFAM" id="SSF56300">
    <property type="entry name" value="Metallo-dependent phosphatases"/>
    <property type="match status" value="1"/>
</dbReference>
<evidence type="ECO:0000313" key="8">
    <source>
        <dbReference type="EMBL" id="MRG95952.1"/>
    </source>
</evidence>
<evidence type="ECO:0000256" key="1">
    <source>
        <dbReference type="ARBA" id="ARBA00022723"/>
    </source>
</evidence>
<dbReference type="RefSeq" id="WP_153822754.1">
    <property type="nucleotide sequence ID" value="NZ_WJIE01000009.1"/>
</dbReference>
<dbReference type="PANTHER" id="PTHR42988">
    <property type="entry name" value="PHOSPHOHYDROLASE"/>
    <property type="match status" value="1"/>
</dbReference>
<keyword evidence="3" id="KW-0408">Iron</keyword>
<dbReference type="NCBIfam" id="TIGR03071">
    <property type="entry name" value="couple_hipA"/>
    <property type="match status" value="1"/>
</dbReference>
<dbReference type="Pfam" id="PF13657">
    <property type="entry name" value="Couple_hipA"/>
    <property type="match status" value="1"/>
</dbReference>
<proteinExistence type="inferred from homology"/>
<dbReference type="InterPro" id="IPR004843">
    <property type="entry name" value="Calcineurin-like_PHP"/>
</dbReference>
<organism evidence="8 9">
    <name type="scientific">Polyangium spumosum</name>
    <dbReference type="NCBI Taxonomy" id="889282"/>
    <lineage>
        <taxon>Bacteria</taxon>
        <taxon>Pseudomonadati</taxon>
        <taxon>Myxococcota</taxon>
        <taxon>Polyangia</taxon>
        <taxon>Polyangiales</taxon>
        <taxon>Polyangiaceae</taxon>
        <taxon>Polyangium</taxon>
    </lineage>
</organism>
<reference evidence="8 9" key="1">
    <citation type="submission" date="2019-10" db="EMBL/GenBank/DDBJ databases">
        <title>A soil myxobacterium in the family Polyangiaceae.</title>
        <authorList>
            <person name="Li Y."/>
            <person name="Wang J."/>
        </authorList>
    </citation>
    <scope>NUCLEOTIDE SEQUENCE [LARGE SCALE GENOMIC DNA]</scope>
    <source>
        <strain evidence="8 9">DSM 14734</strain>
    </source>
</reference>
<name>A0A6N7PUP0_9BACT</name>
<keyword evidence="9" id="KW-1185">Reference proteome</keyword>
<comment type="similarity">
    <text evidence="4">Belongs to the cyclic nucleotide phosphodiesterase class-III family.</text>
</comment>
<evidence type="ECO:0000256" key="4">
    <source>
        <dbReference type="ARBA" id="ARBA00025742"/>
    </source>
</evidence>
<dbReference type="Pfam" id="PF05729">
    <property type="entry name" value="NACHT"/>
    <property type="match status" value="1"/>
</dbReference>
<dbReference type="GO" id="GO:0016787">
    <property type="term" value="F:hydrolase activity"/>
    <property type="evidence" value="ECO:0007669"/>
    <property type="project" value="UniProtKB-KW"/>
</dbReference>
<keyword evidence="1" id="KW-0479">Metal-binding</keyword>
<dbReference type="SUPFAM" id="SSF52540">
    <property type="entry name" value="P-loop containing nucleoside triphosphate hydrolases"/>
    <property type="match status" value="1"/>
</dbReference>
<dbReference type="Gene3D" id="3.60.21.10">
    <property type="match status" value="1"/>
</dbReference>
<keyword evidence="2" id="KW-0378">Hydrolase</keyword>
<evidence type="ECO:0000256" key="3">
    <source>
        <dbReference type="ARBA" id="ARBA00023004"/>
    </source>
</evidence>
<dbReference type="InterPro" id="IPR027417">
    <property type="entry name" value="P-loop_NTPase"/>
</dbReference>
<comment type="caution">
    <text evidence="8">The sequence shown here is derived from an EMBL/GenBank/DDBJ whole genome shotgun (WGS) entry which is preliminary data.</text>
</comment>
<dbReference type="EMBL" id="WJIE01000009">
    <property type="protein sequence ID" value="MRG95952.1"/>
    <property type="molecule type" value="Genomic_DNA"/>
</dbReference>
<dbReference type="Pfam" id="PF00149">
    <property type="entry name" value="Metallophos"/>
    <property type="match status" value="1"/>
</dbReference>
<dbReference type="PANTHER" id="PTHR42988:SF2">
    <property type="entry name" value="CYCLIC NUCLEOTIDE PHOSPHODIESTERASE CBUA0032-RELATED"/>
    <property type="match status" value="1"/>
</dbReference>
<feature type="domain" description="NACHT" evidence="6">
    <location>
        <begin position="437"/>
        <end position="598"/>
    </location>
</feature>
<dbReference type="OrthoDB" id="5526615at2"/>
<dbReference type="InterPro" id="IPR017508">
    <property type="entry name" value="HipA_N1"/>
</dbReference>
<dbReference type="InterPro" id="IPR007111">
    <property type="entry name" value="NACHT_NTPase"/>
</dbReference>
<evidence type="ECO:0000259" key="7">
    <source>
        <dbReference type="Pfam" id="PF13657"/>
    </source>
</evidence>
<evidence type="ECO:0000313" key="9">
    <source>
        <dbReference type="Proteomes" id="UP000440224"/>
    </source>
</evidence>